<proteinExistence type="predicted"/>
<accession>A0A194Q1L1</accession>
<dbReference type="PANTHER" id="PTHR21505">
    <property type="entry name" value="MADF DOMAIN-CONTAINING PROTEIN-RELATED"/>
    <property type="match status" value="1"/>
</dbReference>
<evidence type="ECO:0000313" key="3">
    <source>
        <dbReference type="Proteomes" id="UP000053268"/>
    </source>
</evidence>
<dbReference type="EMBL" id="KQ459579">
    <property type="protein sequence ID" value="KPI99467.1"/>
    <property type="molecule type" value="Genomic_DNA"/>
</dbReference>
<keyword evidence="3" id="KW-1185">Reference proteome</keyword>
<dbReference type="PANTHER" id="PTHR21505:SF12">
    <property type="entry name" value="MADF DOMAIN-CONTAINING PROTEIN-RELATED"/>
    <property type="match status" value="1"/>
</dbReference>
<gene>
    <name evidence="2" type="ORF">RR46_03832</name>
</gene>
<evidence type="ECO:0000259" key="1">
    <source>
        <dbReference type="PROSITE" id="PS51029"/>
    </source>
</evidence>
<dbReference type="AlphaFoldDB" id="A0A194Q1L1"/>
<sequence>MAWTNSQVLEFLDLYRKEPVLWDPKNPAHKTRSDITAAWNRIQASFSMDCSVVDLKKKKESLMTSFRMHMNRKKKRCGDYQPTWFLFSHMESFLGGNYECDSTSQMQQQLFNNPTHAPSHQQLVTETNIGTRSNSNESNTVSRYSTKTFPQANAKPKKANSNIVFVKKDFKEEPQDLEKAIEIKNFDEYDLYGQLLAKKLRKLEEHQRDVAMHEIDNIMFKAKMQGSTSQTQSFTPTSPVHRKMKSPIFIVTQHSHEYEDENLPYQEHMQPQAPS</sequence>
<name>A0A194Q1L1_PAPXU</name>
<dbReference type="Proteomes" id="UP000053268">
    <property type="component" value="Unassembled WGS sequence"/>
</dbReference>
<dbReference type="PROSITE" id="PS51029">
    <property type="entry name" value="MADF"/>
    <property type="match status" value="1"/>
</dbReference>
<reference evidence="2 3" key="1">
    <citation type="journal article" date="2015" name="Nat. Commun.">
        <title>Outbred genome sequencing and CRISPR/Cas9 gene editing in butterflies.</title>
        <authorList>
            <person name="Li X."/>
            <person name="Fan D."/>
            <person name="Zhang W."/>
            <person name="Liu G."/>
            <person name="Zhang L."/>
            <person name="Zhao L."/>
            <person name="Fang X."/>
            <person name="Chen L."/>
            <person name="Dong Y."/>
            <person name="Chen Y."/>
            <person name="Ding Y."/>
            <person name="Zhao R."/>
            <person name="Feng M."/>
            <person name="Zhu Y."/>
            <person name="Feng Y."/>
            <person name="Jiang X."/>
            <person name="Zhu D."/>
            <person name="Xiang H."/>
            <person name="Feng X."/>
            <person name="Li S."/>
            <person name="Wang J."/>
            <person name="Zhang G."/>
            <person name="Kronforst M.R."/>
            <person name="Wang W."/>
        </authorList>
    </citation>
    <scope>NUCLEOTIDE SEQUENCE [LARGE SCALE GENOMIC DNA]</scope>
    <source>
        <strain evidence="2">Ya'a_city_454_Px</strain>
        <tissue evidence="2">Whole body</tissue>
    </source>
</reference>
<organism evidence="2 3">
    <name type="scientific">Papilio xuthus</name>
    <name type="common">Asian swallowtail butterfly</name>
    <dbReference type="NCBI Taxonomy" id="66420"/>
    <lineage>
        <taxon>Eukaryota</taxon>
        <taxon>Metazoa</taxon>
        <taxon>Ecdysozoa</taxon>
        <taxon>Arthropoda</taxon>
        <taxon>Hexapoda</taxon>
        <taxon>Insecta</taxon>
        <taxon>Pterygota</taxon>
        <taxon>Neoptera</taxon>
        <taxon>Endopterygota</taxon>
        <taxon>Lepidoptera</taxon>
        <taxon>Glossata</taxon>
        <taxon>Ditrysia</taxon>
        <taxon>Papilionoidea</taxon>
        <taxon>Papilionidae</taxon>
        <taxon>Papilioninae</taxon>
        <taxon>Papilio</taxon>
    </lineage>
</organism>
<feature type="domain" description="MADF" evidence="1">
    <location>
        <begin position="10"/>
        <end position="99"/>
    </location>
</feature>
<dbReference type="Pfam" id="PF10545">
    <property type="entry name" value="MADF_DNA_bdg"/>
    <property type="match status" value="1"/>
</dbReference>
<dbReference type="SMART" id="SM00595">
    <property type="entry name" value="MADF"/>
    <property type="match status" value="1"/>
</dbReference>
<protein>
    <recommendedName>
        <fullName evidence="1">MADF domain-containing protein</fullName>
    </recommendedName>
</protein>
<dbReference type="InterPro" id="IPR006578">
    <property type="entry name" value="MADF-dom"/>
</dbReference>
<evidence type="ECO:0000313" key="2">
    <source>
        <dbReference type="EMBL" id="KPI99467.1"/>
    </source>
</evidence>